<evidence type="ECO:0000256" key="2">
    <source>
        <dbReference type="HAMAP-Rule" id="MF_02087"/>
    </source>
</evidence>
<dbReference type="PANTHER" id="PTHR10146">
    <property type="entry name" value="PROLINE SYNTHETASE CO-TRANSCRIBED BACTERIAL HOMOLOG PROTEIN"/>
    <property type="match status" value="1"/>
</dbReference>
<comment type="cofactor">
    <cofactor evidence="3">
        <name>pyridoxal 5'-phosphate</name>
        <dbReference type="ChEBI" id="CHEBI:597326"/>
    </cofactor>
</comment>
<dbReference type="PANTHER" id="PTHR10146:SF14">
    <property type="entry name" value="PYRIDOXAL PHOSPHATE HOMEOSTASIS PROTEIN"/>
    <property type="match status" value="1"/>
</dbReference>
<feature type="domain" description="Alanine racemase N-terminal" evidence="5">
    <location>
        <begin position="31"/>
        <end position="248"/>
    </location>
</feature>
<evidence type="ECO:0000313" key="7">
    <source>
        <dbReference type="Proteomes" id="UP000252182"/>
    </source>
</evidence>
<dbReference type="InterPro" id="IPR029066">
    <property type="entry name" value="PLP-binding_barrel"/>
</dbReference>
<evidence type="ECO:0000313" key="6">
    <source>
        <dbReference type="EMBL" id="AXF85757.1"/>
    </source>
</evidence>
<proteinExistence type="inferred from homology"/>
<dbReference type="Gene3D" id="3.20.20.10">
    <property type="entry name" value="Alanine racemase"/>
    <property type="match status" value="1"/>
</dbReference>
<dbReference type="OrthoDB" id="9804072at2"/>
<evidence type="ECO:0000256" key="1">
    <source>
        <dbReference type="ARBA" id="ARBA00022898"/>
    </source>
</evidence>
<protein>
    <recommendedName>
        <fullName evidence="2">Pyridoxal phosphate homeostasis protein</fullName>
        <shortName evidence="2">PLP homeostasis protein</shortName>
    </recommendedName>
</protein>
<comment type="similarity">
    <text evidence="2 4">Belongs to the pyridoxal phosphate-binding protein YggS/PROSC family.</text>
</comment>
<gene>
    <name evidence="6" type="ORF">DTO96_101493</name>
</gene>
<dbReference type="FunFam" id="3.20.20.10:FF:000018">
    <property type="entry name" value="Pyridoxal phosphate homeostasis protein"/>
    <property type="match status" value="1"/>
</dbReference>
<dbReference type="GO" id="GO:0030170">
    <property type="term" value="F:pyridoxal phosphate binding"/>
    <property type="evidence" value="ECO:0007669"/>
    <property type="project" value="UniProtKB-UniRule"/>
</dbReference>
<organism evidence="6 7">
    <name type="scientific">Ephemeroptericola cinctiostellae</name>
    <dbReference type="NCBI Taxonomy" id="2268024"/>
    <lineage>
        <taxon>Bacteria</taxon>
        <taxon>Pseudomonadati</taxon>
        <taxon>Pseudomonadota</taxon>
        <taxon>Betaproteobacteria</taxon>
        <taxon>Burkholderiales</taxon>
        <taxon>Burkholderiaceae</taxon>
        <taxon>Ephemeroptericola</taxon>
    </lineage>
</organism>
<dbReference type="InterPro" id="IPR001608">
    <property type="entry name" value="Ala_racemase_N"/>
</dbReference>
<dbReference type="KEGG" id="hyf:DTO96_101493"/>
<feature type="modified residue" description="N6-(pyridoxal phosphate)lysine" evidence="2 3">
    <location>
        <position position="45"/>
    </location>
</feature>
<dbReference type="PROSITE" id="PS01211">
    <property type="entry name" value="UPF0001"/>
    <property type="match status" value="1"/>
</dbReference>
<accession>A0A345DBL9</accession>
<evidence type="ECO:0000256" key="3">
    <source>
        <dbReference type="PIRSR" id="PIRSR004848-1"/>
    </source>
</evidence>
<dbReference type="PIRSF" id="PIRSF004848">
    <property type="entry name" value="YBL036c_PLPDEIII"/>
    <property type="match status" value="1"/>
</dbReference>
<name>A0A345DBL9_9BURK</name>
<dbReference type="SUPFAM" id="SSF51419">
    <property type="entry name" value="PLP-binding barrel"/>
    <property type="match status" value="1"/>
</dbReference>
<dbReference type="CDD" id="cd06824">
    <property type="entry name" value="PLPDE_III_Yggs_like"/>
    <property type="match status" value="1"/>
</dbReference>
<dbReference type="InterPro" id="IPR011078">
    <property type="entry name" value="PyrdxlP_homeostasis"/>
</dbReference>
<dbReference type="NCBIfam" id="TIGR00044">
    <property type="entry name" value="YggS family pyridoxal phosphate-dependent enzyme"/>
    <property type="match status" value="1"/>
</dbReference>
<dbReference type="Pfam" id="PF01168">
    <property type="entry name" value="Ala_racemase_N"/>
    <property type="match status" value="1"/>
</dbReference>
<evidence type="ECO:0000256" key="4">
    <source>
        <dbReference type="RuleBase" id="RU004514"/>
    </source>
</evidence>
<sequence>MSNSVDHPLFTSLEQQIRRITSTIHDACIAAQRSPDAVQLLAVTKTHPIETIQAAYALGLKRFGENYVQEGVDKIIALRGILPDNQAIWHFIGPLQSNKTRPVAEHFAWVHGIDRLKIAQRLSEQRPTHLPPLNVLIQVNISDESSKSGCAPDSALALALEIIQLPRLTLRGLMTIPAAIDPQANEATQCAPFVAMAQLHAKIKAHLPHDAAPAFDTLSMGMSDDYPHAIAAGSTLVRIGSALFGRRPAPTQTMTLNNTPH</sequence>
<dbReference type="RefSeq" id="WP_114563969.1">
    <property type="nucleotide sequence ID" value="NZ_CP031124.1"/>
</dbReference>
<dbReference type="EMBL" id="CP031124">
    <property type="protein sequence ID" value="AXF85757.1"/>
    <property type="molecule type" value="Genomic_DNA"/>
</dbReference>
<dbReference type="AlphaFoldDB" id="A0A345DBL9"/>
<dbReference type="Proteomes" id="UP000252182">
    <property type="component" value="Chromosome"/>
</dbReference>
<dbReference type="HAMAP" id="MF_02087">
    <property type="entry name" value="PLP_homeostasis"/>
    <property type="match status" value="1"/>
</dbReference>
<reference evidence="7" key="1">
    <citation type="submission" date="2018-07" db="EMBL/GenBank/DDBJ databases">
        <authorList>
            <person name="Kim H."/>
        </authorList>
    </citation>
    <scope>NUCLEOTIDE SEQUENCE [LARGE SCALE GENOMIC DNA]</scope>
    <source>
        <strain evidence="7">F02</strain>
    </source>
</reference>
<keyword evidence="7" id="KW-1185">Reference proteome</keyword>
<keyword evidence="1 2" id="KW-0663">Pyridoxal phosphate</keyword>
<comment type="function">
    <text evidence="2">Pyridoxal 5'-phosphate (PLP)-binding protein, which is involved in PLP homeostasis.</text>
</comment>
<evidence type="ECO:0000259" key="5">
    <source>
        <dbReference type="Pfam" id="PF01168"/>
    </source>
</evidence>